<evidence type="ECO:0000256" key="1">
    <source>
        <dbReference type="SAM" id="MobiDB-lite"/>
    </source>
</evidence>
<evidence type="ECO:0000313" key="3">
    <source>
        <dbReference type="EMBL" id="CAH2095748.1"/>
    </source>
</evidence>
<feature type="compositionally biased region" description="Basic and acidic residues" evidence="1">
    <location>
        <begin position="91"/>
        <end position="109"/>
    </location>
</feature>
<evidence type="ECO:0000313" key="4">
    <source>
        <dbReference type="Proteomes" id="UP001153954"/>
    </source>
</evidence>
<evidence type="ECO:0000256" key="2">
    <source>
        <dbReference type="SAM" id="SignalP"/>
    </source>
</evidence>
<sequence length="346" mass="39569">MLRHLTLILVVSACGSCMEMQETVERMVMVRTSGSDLQPAATGYIYKKKNDGKESVIEMGESEVMEHLAKLYEQPKAFAAPIPITNGRSLLTKEEDKNESESPSEERVIPVKEKQENHIDGIVDEDYKKIFDDYLKKYDDHNAYDDYVRSLKHFGDGLYDGFKGDDKHDDGGYEEYKKRHNYGNGNSGDYHKAKYESYVFSDKSHKEGHDGANDYKKLYGHVDQDEGYGKKSHEKDDVLGFHKVFDKDDQQGKDHKIYDGDEKFGFHKFTDGHKYHGADDGYEKDGSYESRHHAFFGKRDHHDDGSGESDENHSAEEKDTSSEKHDDYGHTSGQPAGQSYGFEIKH</sequence>
<gene>
    <name evidence="3" type="ORF">EEDITHA_LOCUS11166</name>
</gene>
<protein>
    <submittedName>
        <fullName evidence="3">Uncharacterized protein</fullName>
    </submittedName>
</protein>
<feature type="region of interest" description="Disordered" evidence="1">
    <location>
        <begin position="297"/>
        <end position="346"/>
    </location>
</feature>
<dbReference type="EMBL" id="CAKOGL010000015">
    <property type="protein sequence ID" value="CAH2095748.1"/>
    <property type="molecule type" value="Genomic_DNA"/>
</dbReference>
<accession>A0AAU9UCK7</accession>
<keyword evidence="2" id="KW-0732">Signal</keyword>
<feature type="region of interest" description="Disordered" evidence="1">
    <location>
        <begin position="89"/>
        <end position="109"/>
    </location>
</feature>
<feature type="chain" id="PRO_5043572163" evidence="2">
    <location>
        <begin position="18"/>
        <end position="346"/>
    </location>
</feature>
<proteinExistence type="predicted"/>
<feature type="compositionally biased region" description="Basic and acidic residues" evidence="1">
    <location>
        <begin position="297"/>
        <end position="329"/>
    </location>
</feature>
<keyword evidence="4" id="KW-1185">Reference proteome</keyword>
<name>A0AAU9UCK7_EUPED</name>
<comment type="caution">
    <text evidence="3">The sequence shown here is derived from an EMBL/GenBank/DDBJ whole genome shotgun (WGS) entry which is preliminary data.</text>
</comment>
<dbReference type="AlphaFoldDB" id="A0AAU9UCK7"/>
<reference evidence="3" key="1">
    <citation type="submission" date="2022-03" db="EMBL/GenBank/DDBJ databases">
        <authorList>
            <person name="Tunstrom K."/>
        </authorList>
    </citation>
    <scope>NUCLEOTIDE SEQUENCE</scope>
</reference>
<dbReference type="Proteomes" id="UP001153954">
    <property type="component" value="Unassembled WGS sequence"/>
</dbReference>
<organism evidence="3 4">
    <name type="scientific">Euphydryas editha</name>
    <name type="common">Edith's checkerspot</name>
    <dbReference type="NCBI Taxonomy" id="104508"/>
    <lineage>
        <taxon>Eukaryota</taxon>
        <taxon>Metazoa</taxon>
        <taxon>Ecdysozoa</taxon>
        <taxon>Arthropoda</taxon>
        <taxon>Hexapoda</taxon>
        <taxon>Insecta</taxon>
        <taxon>Pterygota</taxon>
        <taxon>Neoptera</taxon>
        <taxon>Endopterygota</taxon>
        <taxon>Lepidoptera</taxon>
        <taxon>Glossata</taxon>
        <taxon>Ditrysia</taxon>
        <taxon>Papilionoidea</taxon>
        <taxon>Nymphalidae</taxon>
        <taxon>Nymphalinae</taxon>
        <taxon>Euphydryas</taxon>
    </lineage>
</organism>
<feature type="signal peptide" evidence="2">
    <location>
        <begin position="1"/>
        <end position="17"/>
    </location>
</feature>